<dbReference type="Pfam" id="PF00534">
    <property type="entry name" value="Glycos_transf_1"/>
    <property type="match status" value="1"/>
</dbReference>
<dbReference type="HOGENOM" id="CLU_720914_0_0_10"/>
<dbReference type="GO" id="GO:0016757">
    <property type="term" value="F:glycosyltransferase activity"/>
    <property type="evidence" value="ECO:0007669"/>
    <property type="project" value="InterPro"/>
</dbReference>
<dbReference type="SUPFAM" id="SSF53756">
    <property type="entry name" value="UDP-Glycosyltransferase/glycogen phosphorylase"/>
    <property type="match status" value="1"/>
</dbReference>
<comment type="caution">
    <text evidence="2">The sequence shown here is derived from an EMBL/GenBank/DDBJ whole genome shotgun (WGS) entry which is preliminary data.</text>
</comment>
<keyword evidence="3" id="KW-1185">Reference proteome</keyword>
<dbReference type="PANTHER" id="PTHR12526:SF630">
    <property type="entry name" value="GLYCOSYLTRANSFERASE"/>
    <property type="match status" value="1"/>
</dbReference>
<name>I8Z7W3_9BACE</name>
<reference evidence="2 3" key="1">
    <citation type="submission" date="2012-02" db="EMBL/GenBank/DDBJ databases">
        <title>The Genome Sequence of Bacteroides salyersiae CL02T12C01.</title>
        <authorList>
            <consortium name="The Broad Institute Genome Sequencing Platform"/>
            <person name="Earl A."/>
            <person name="Ward D."/>
            <person name="Feldgarden M."/>
            <person name="Gevers D."/>
            <person name="Zitomersky N.L."/>
            <person name="Coyne M.J."/>
            <person name="Comstock L.E."/>
            <person name="Young S.K."/>
            <person name="Zeng Q."/>
            <person name="Gargeya S."/>
            <person name="Fitzgerald M."/>
            <person name="Haas B."/>
            <person name="Abouelleil A."/>
            <person name="Alvarado L."/>
            <person name="Arachchi H.M."/>
            <person name="Berlin A."/>
            <person name="Chapman S.B."/>
            <person name="Gearin G."/>
            <person name="Goldberg J."/>
            <person name="Griggs A."/>
            <person name="Gujja S."/>
            <person name="Hansen M."/>
            <person name="Heiman D."/>
            <person name="Howarth C."/>
            <person name="Larimer J."/>
            <person name="Lui A."/>
            <person name="MacDonald P.J.P."/>
            <person name="McCowen C."/>
            <person name="Montmayeur A."/>
            <person name="Murphy C."/>
            <person name="Neiman D."/>
            <person name="Pearson M."/>
            <person name="Priest M."/>
            <person name="Roberts A."/>
            <person name="Saif S."/>
            <person name="Shea T."/>
            <person name="Sisk P."/>
            <person name="Stolte C."/>
            <person name="Sykes S."/>
            <person name="Wortman J."/>
            <person name="Nusbaum C."/>
            <person name="Birren B."/>
        </authorList>
    </citation>
    <scope>NUCLEOTIDE SEQUENCE [LARGE SCALE GENOMIC DNA]</scope>
    <source>
        <strain evidence="2 3">CL02T12C01</strain>
    </source>
</reference>
<proteinExistence type="predicted"/>
<dbReference type="PANTHER" id="PTHR12526">
    <property type="entry name" value="GLYCOSYLTRANSFERASE"/>
    <property type="match status" value="1"/>
</dbReference>
<sequence length="383" mass="43934">MKKKVLIVVPSNKGTIALCSLNVYTALRKVENIVVKCVVIHKYSDGFKEFEDCEWCVDYVSSGIQRFREAIRQFIWLKKIKKNFVPDITISTLFSCSTINVFTGGGDFKIGIFHSPHQQVKPLGMFVYLSTLLIYNIVYPFLDKLYCVSNEVKRSILESFPFISSKKVEVVYNIHDTDRISTLSVESLNDEEKKIFKNPVVLYCGRLDRNKAPERLLRAFGESNLLQNSYHLVYIGTDTDHLWDGLDTMAARMGITENVHYLGVRKNPYKYMRMAKVLVSCSFSEGLPGVLIESLFLNTPVISTNSSEGVWEILNCVEKYNPRLKGYYIAEDGIITSNTGDSEIDVFNLKWALEYIDLLKYENLPFRFAHNVLPENVVQKFII</sequence>
<accession>I8Z7W3</accession>
<dbReference type="AlphaFoldDB" id="I8Z7W3"/>
<dbReference type="PATRIC" id="fig|997887.3.peg.351"/>
<evidence type="ECO:0000259" key="1">
    <source>
        <dbReference type="Pfam" id="PF00534"/>
    </source>
</evidence>
<evidence type="ECO:0000313" key="3">
    <source>
        <dbReference type="Proteomes" id="UP000005150"/>
    </source>
</evidence>
<feature type="domain" description="Glycosyl transferase family 1" evidence="1">
    <location>
        <begin position="195"/>
        <end position="314"/>
    </location>
</feature>
<gene>
    <name evidence="2" type="ORF">HMPREF1071_00334</name>
</gene>
<dbReference type="Gene3D" id="3.40.50.2000">
    <property type="entry name" value="Glycogen Phosphorylase B"/>
    <property type="match status" value="2"/>
</dbReference>
<dbReference type="RefSeq" id="WP_005924915.1">
    <property type="nucleotide sequence ID" value="NZ_JH724307.1"/>
</dbReference>
<organism evidence="2 3">
    <name type="scientific">Bacteroides salyersiae CL02T12C01</name>
    <dbReference type="NCBI Taxonomy" id="997887"/>
    <lineage>
        <taxon>Bacteria</taxon>
        <taxon>Pseudomonadati</taxon>
        <taxon>Bacteroidota</taxon>
        <taxon>Bacteroidia</taxon>
        <taxon>Bacteroidales</taxon>
        <taxon>Bacteroidaceae</taxon>
        <taxon>Bacteroides</taxon>
    </lineage>
</organism>
<dbReference type="InterPro" id="IPR001296">
    <property type="entry name" value="Glyco_trans_1"/>
</dbReference>
<dbReference type="Proteomes" id="UP000005150">
    <property type="component" value="Unassembled WGS sequence"/>
</dbReference>
<dbReference type="EMBL" id="AGXV01000003">
    <property type="protein sequence ID" value="EIY71017.1"/>
    <property type="molecule type" value="Genomic_DNA"/>
</dbReference>
<dbReference type="OrthoDB" id="7560678at2"/>
<protein>
    <recommendedName>
        <fullName evidence="1">Glycosyl transferase family 1 domain-containing protein</fullName>
    </recommendedName>
</protein>
<evidence type="ECO:0000313" key="2">
    <source>
        <dbReference type="EMBL" id="EIY71017.1"/>
    </source>
</evidence>
<dbReference type="CDD" id="cd03811">
    <property type="entry name" value="GT4_GT28_WabH-like"/>
    <property type="match status" value="1"/>
</dbReference>